<evidence type="ECO:0000259" key="1">
    <source>
        <dbReference type="Pfam" id="PF10040"/>
    </source>
</evidence>
<protein>
    <recommendedName>
        <fullName evidence="1">CRISPR-associated protein Cas6 C-terminal domain-containing protein</fullName>
    </recommendedName>
</protein>
<dbReference type="AlphaFoldDB" id="A0A1Y0D847"/>
<feature type="domain" description="CRISPR-associated protein Cas6 C-terminal" evidence="1">
    <location>
        <begin position="131"/>
        <end position="256"/>
    </location>
</feature>
<accession>A0A1Y0D847</accession>
<dbReference type="EMBL" id="CP021377">
    <property type="protein sequence ID" value="ART83444.1"/>
    <property type="molecule type" value="Genomic_DNA"/>
</dbReference>
<dbReference type="Pfam" id="PF10040">
    <property type="entry name" value="CRISPR_Cas6"/>
    <property type="match status" value="1"/>
</dbReference>
<dbReference type="RefSeq" id="WP_087038014.1">
    <property type="nucleotide sequence ID" value="NZ_CP021377.1"/>
</dbReference>
<organism evidence="2 3">
    <name type="scientific">Oceanisphaera profunda</name>
    <dbReference type="NCBI Taxonomy" id="1416627"/>
    <lineage>
        <taxon>Bacteria</taxon>
        <taxon>Pseudomonadati</taxon>
        <taxon>Pseudomonadota</taxon>
        <taxon>Gammaproteobacteria</taxon>
        <taxon>Aeromonadales</taxon>
        <taxon>Aeromonadaceae</taxon>
        <taxon>Oceanisphaera</taxon>
    </lineage>
</organism>
<dbReference type="InterPro" id="IPR019267">
    <property type="entry name" value="CRISPR-assoc_Cas6_C"/>
</dbReference>
<reference evidence="2 3" key="1">
    <citation type="journal article" date="2014" name="Int. J. Syst. Evol. Microbiol.">
        <title>Oceanisphaera profunda sp. nov., a marine bacterium isolated from deep-sea sediment, and emended description of the genus Oceanisphaera.</title>
        <authorList>
            <person name="Xu Z."/>
            <person name="Zhang X.Y."/>
            <person name="Su H.N."/>
            <person name="Yu Z.C."/>
            <person name="Liu C."/>
            <person name="Li H."/>
            <person name="Chen X.L."/>
            <person name="Song X.Y."/>
            <person name="Xie B.B."/>
            <person name="Qin Q.L."/>
            <person name="Zhou B.C."/>
            <person name="Shi M."/>
            <person name="Huang Y."/>
            <person name="Zhang Y.Z."/>
        </authorList>
    </citation>
    <scope>NUCLEOTIDE SEQUENCE [LARGE SCALE GENOMIC DNA]</scope>
    <source>
        <strain evidence="2 3">SM1222</strain>
    </source>
</reference>
<dbReference type="Gene3D" id="3.30.70.1900">
    <property type="match status" value="1"/>
</dbReference>
<evidence type="ECO:0000313" key="3">
    <source>
        <dbReference type="Proteomes" id="UP000243937"/>
    </source>
</evidence>
<dbReference type="KEGG" id="opf:CBP31_13100"/>
<dbReference type="OrthoDB" id="9787241at2"/>
<dbReference type="Proteomes" id="UP000243937">
    <property type="component" value="Chromosome"/>
</dbReference>
<proteinExistence type="predicted"/>
<sequence>MLEQQGFFRFRIDACPEQPLVIPDFGGSMLRGALGHALAYIDQAAYDKIFDPGLGHAFLMTPPQAQRLKAGDVFTFYVTLFPSVSELHDVFFRALTLALRKGLSATKVPCQLLLFTKEIKIFSPLPHQFRLNLLSPWFVKFRNNPVLAEHFSFSTFLIALARRQGELVKREFLQAIIPTNQELLEVAEAVRSQEQLYNVFGERRSNRQQVKHPLQGVSGYFDITINHQEHLNLLSPLLHRAQWLHGGSKVSFGLGALHVKPLSSPVSQLEQLRQNATGAGL</sequence>
<evidence type="ECO:0000313" key="2">
    <source>
        <dbReference type="EMBL" id="ART83444.1"/>
    </source>
</evidence>
<gene>
    <name evidence="2" type="ORF">CBP31_13100</name>
</gene>
<name>A0A1Y0D847_9GAMM</name>
<keyword evidence="3" id="KW-1185">Reference proteome</keyword>